<evidence type="ECO:0000313" key="1">
    <source>
        <dbReference type="EMBL" id="RWR45350.1"/>
    </source>
</evidence>
<reference evidence="1 2" key="1">
    <citation type="submission" date="2019-01" db="EMBL/GenBank/DDBJ databases">
        <title>Whole genome sequence of Lactococcus lactis isolated from cow milk.</title>
        <authorList>
            <person name="Sundararaman A."/>
            <person name="Tamang J.-P."/>
            <person name="Halami P."/>
        </authorList>
    </citation>
    <scope>NUCLEOTIDE SEQUENCE [LARGE SCALE GENOMIC DNA]</scope>
    <source>
        <strain evidence="1 2">C2D</strain>
    </source>
</reference>
<comment type="caution">
    <text evidence="1">The sequence shown here is derived from an EMBL/GenBank/DDBJ whole genome shotgun (WGS) entry which is preliminary data.</text>
</comment>
<dbReference type="Proteomes" id="UP000285859">
    <property type="component" value="Unassembled WGS sequence"/>
</dbReference>
<gene>
    <name evidence="1" type="ORF">EO246_10480</name>
</gene>
<protein>
    <submittedName>
        <fullName evidence="1">Uncharacterized protein</fullName>
    </submittedName>
</protein>
<organism evidence="1 2">
    <name type="scientific">Lactococcus lactis</name>
    <dbReference type="NCBI Taxonomy" id="1358"/>
    <lineage>
        <taxon>Bacteria</taxon>
        <taxon>Bacillati</taxon>
        <taxon>Bacillota</taxon>
        <taxon>Bacilli</taxon>
        <taxon>Lactobacillales</taxon>
        <taxon>Streptococcaceae</taxon>
        <taxon>Lactococcus</taxon>
    </lineage>
</organism>
<dbReference type="AlphaFoldDB" id="A0A3S3PA51"/>
<evidence type="ECO:0000313" key="2">
    <source>
        <dbReference type="Proteomes" id="UP000285859"/>
    </source>
</evidence>
<sequence>MLVVRGKRPILATAVAKTFRRNRQTDLTFMLIMSSKLYFDAVYQERKYGREDINKETGEIQN</sequence>
<dbReference type="EMBL" id="SAXH01000019">
    <property type="protein sequence ID" value="RWR45350.1"/>
    <property type="molecule type" value="Genomic_DNA"/>
</dbReference>
<name>A0A3S3PA51_9LACT</name>
<accession>A0A3S3PA51</accession>
<proteinExistence type="predicted"/>